<accession>K8F790</accession>
<dbReference type="KEGG" id="bpg:Bathy06g05170"/>
<feature type="region of interest" description="Disordered" evidence="3">
    <location>
        <begin position="136"/>
        <end position="160"/>
    </location>
</feature>
<dbReference type="GO" id="GO:0008168">
    <property type="term" value="F:methyltransferase activity"/>
    <property type="evidence" value="ECO:0007669"/>
    <property type="project" value="UniProtKB-KW"/>
</dbReference>
<dbReference type="eggNOG" id="ENOG502QSWU">
    <property type="taxonomic scope" value="Eukaryota"/>
</dbReference>
<dbReference type="EMBL" id="FO082273">
    <property type="protein sequence ID" value="CCO17433.1"/>
    <property type="molecule type" value="Genomic_DNA"/>
</dbReference>
<dbReference type="PANTHER" id="PTHR43542:SF1">
    <property type="entry name" value="METHYLTRANSFERASE"/>
    <property type="match status" value="1"/>
</dbReference>
<sequence length="547" mass="61783">MNKNTHHSCISISRRIQHHHRSCSLRAKKKTYESSEEAAEDLLFYNEEDLLEEDEEGVELLEKTRKLSAEELIIEDRELAMLGLDVDGEDADYDDEDDDIDGLFIEGEDGESMDIASFLKKNGKIDSENDFDFEEDLNFDVSDEDYDDDNADDDEDDEEDDFVFIPKGSGIEFKSEDLYNIDSPTNKDFGFLSEYVKTKPGYEEDIDGEGDESNRTTINTATRSPRKSRSKNDVFIRDTSKDKAPKTSEFDAKSEEEDYLAFGADDDTKTKKRLDLAAKNAALIQMGVPKALLEQIEREQELVDAVNDKKKKKNLDSFGEEKKTHKRLQIVAGRHSRRVVLTPSGLNTRPMMGVVRGATFDMILSLVGSRSNVQFPENSRWLDLFAGTGAIGLEALSRGCVDAHFVEMDDWTVKNVTRVNIKTLGEEKNATAHCASVETFLQRHSKNTSGVGGAFNFVSFCPPYEKISYPDLLLEIDSSPLVSDDAIVLVEYAIGQRDEIKASIGNRLRRVRNRRYGRTFVALYVCDGRELDDDVVEEPKLHGKAMK</sequence>
<gene>
    <name evidence="4" type="ORF">Bathy06g05170</name>
</gene>
<evidence type="ECO:0000313" key="4">
    <source>
        <dbReference type="EMBL" id="CCO17433.1"/>
    </source>
</evidence>
<dbReference type="InterPro" id="IPR004398">
    <property type="entry name" value="RNA_MeTrfase_RsmD"/>
</dbReference>
<evidence type="ECO:0000313" key="5">
    <source>
        <dbReference type="Proteomes" id="UP000198341"/>
    </source>
</evidence>
<keyword evidence="1" id="KW-0489">Methyltransferase</keyword>
<dbReference type="PANTHER" id="PTHR43542">
    <property type="entry name" value="METHYLTRANSFERASE"/>
    <property type="match status" value="1"/>
</dbReference>
<protein>
    <submittedName>
        <fullName evidence="4">Uncharacterized protein</fullName>
    </submittedName>
</protein>
<reference evidence="4 5" key="1">
    <citation type="submission" date="2011-10" db="EMBL/GenBank/DDBJ databases">
        <authorList>
            <person name="Genoscope - CEA"/>
        </authorList>
    </citation>
    <scope>NUCLEOTIDE SEQUENCE [LARGE SCALE GENOMIC DNA]</scope>
    <source>
        <strain evidence="4 5">RCC 1105</strain>
    </source>
</reference>
<feature type="region of interest" description="Disordered" evidence="3">
    <location>
        <begin position="201"/>
        <end position="252"/>
    </location>
</feature>
<dbReference type="Proteomes" id="UP000198341">
    <property type="component" value="Chromosome 6"/>
</dbReference>
<dbReference type="CDD" id="cd02440">
    <property type="entry name" value="AdoMet_MTases"/>
    <property type="match status" value="1"/>
</dbReference>
<dbReference type="Gene3D" id="3.40.50.150">
    <property type="entry name" value="Vaccinia Virus protein VP39"/>
    <property type="match status" value="1"/>
</dbReference>
<dbReference type="RefSeq" id="XP_007512833.1">
    <property type="nucleotide sequence ID" value="XM_007512771.1"/>
</dbReference>
<dbReference type="InterPro" id="IPR029063">
    <property type="entry name" value="SAM-dependent_MTases_sf"/>
</dbReference>
<keyword evidence="2" id="KW-0808">Transferase</keyword>
<evidence type="ECO:0000256" key="3">
    <source>
        <dbReference type="SAM" id="MobiDB-lite"/>
    </source>
</evidence>
<organism evidence="4 5">
    <name type="scientific">Bathycoccus prasinos</name>
    <dbReference type="NCBI Taxonomy" id="41875"/>
    <lineage>
        <taxon>Eukaryota</taxon>
        <taxon>Viridiplantae</taxon>
        <taxon>Chlorophyta</taxon>
        <taxon>Mamiellophyceae</taxon>
        <taxon>Mamiellales</taxon>
        <taxon>Bathycoccaceae</taxon>
        <taxon>Bathycoccus</taxon>
    </lineage>
</organism>
<dbReference type="SUPFAM" id="SSF53335">
    <property type="entry name" value="S-adenosyl-L-methionine-dependent methyltransferases"/>
    <property type="match status" value="1"/>
</dbReference>
<dbReference type="AlphaFoldDB" id="K8F790"/>
<dbReference type="OrthoDB" id="497122at2759"/>
<evidence type="ECO:0000256" key="1">
    <source>
        <dbReference type="ARBA" id="ARBA00022603"/>
    </source>
</evidence>
<feature type="compositionally biased region" description="Basic and acidic residues" evidence="3">
    <location>
        <begin position="230"/>
        <end position="252"/>
    </location>
</feature>
<dbReference type="GO" id="GO:0031167">
    <property type="term" value="P:rRNA methylation"/>
    <property type="evidence" value="ECO:0007669"/>
    <property type="project" value="InterPro"/>
</dbReference>
<dbReference type="GeneID" id="19015498"/>
<dbReference type="Pfam" id="PF03602">
    <property type="entry name" value="Cons_hypoth95"/>
    <property type="match status" value="1"/>
</dbReference>
<evidence type="ECO:0000256" key="2">
    <source>
        <dbReference type="ARBA" id="ARBA00022679"/>
    </source>
</evidence>
<proteinExistence type="predicted"/>
<name>K8F790_9CHLO</name>
<keyword evidence="5" id="KW-1185">Reference proteome</keyword>